<dbReference type="InParanoid" id="E9H523"/>
<dbReference type="AlphaFoldDB" id="E9H523"/>
<reference evidence="9 10" key="1">
    <citation type="journal article" date="2011" name="Science">
        <title>The ecoresponsive genome of Daphnia pulex.</title>
        <authorList>
            <person name="Colbourne J.K."/>
            <person name="Pfrender M.E."/>
            <person name="Gilbert D."/>
            <person name="Thomas W.K."/>
            <person name="Tucker A."/>
            <person name="Oakley T.H."/>
            <person name="Tokishita S."/>
            <person name="Aerts A."/>
            <person name="Arnold G.J."/>
            <person name="Basu M.K."/>
            <person name="Bauer D.J."/>
            <person name="Caceres C.E."/>
            <person name="Carmel L."/>
            <person name="Casola C."/>
            <person name="Choi J.H."/>
            <person name="Detter J.C."/>
            <person name="Dong Q."/>
            <person name="Dusheyko S."/>
            <person name="Eads B.D."/>
            <person name="Frohlich T."/>
            <person name="Geiler-Samerotte K.A."/>
            <person name="Gerlach D."/>
            <person name="Hatcher P."/>
            <person name="Jogdeo S."/>
            <person name="Krijgsveld J."/>
            <person name="Kriventseva E.V."/>
            <person name="Kultz D."/>
            <person name="Laforsch C."/>
            <person name="Lindquist E."/>
            <person name="Lopez J."/>
            <person name="Manak J.R."/>
            <person name="Muller J."/>
            <person name="Pangilinan J."/>
            <person name="Patwardhan R.P."/>
            <person name="Pitluck S."/>
            <person name="Pritham E.J."/>
            <person name="Rechtsteiner A."/>
            <person name="Rho M."/>
            <person name="Rogozin I.B."/>
            <person name="Sakarya O."/>
            <person name="Salamov A."/>
            <person name="Schaack S."/>
            <person name="Shapiro H."/>
            <person name="Shiga Y."/>
            <person name="Skalitzky C."/>
            <person name="Smith Z."/>
            <person name="Souvorov A."/>
            <person name="Sung W."/>
            <person name="Tang Z."/>
            <person name="Tsuchiya D."/>
            <person name="Tu H."/>
            <person name="Vos H."/>
            <person name="Wang M."/>
            <person name="Wolf Y.I."/>
            <person name="Yamagata H."/>
            <person name="Yamada T."/>
            <person name="Ye Y."/>
            <person name="Shaw J.R."/>
            <person name="Andrews J."/>
            <person name="Crease T.J."/>
            <person name="Tang H."/>
            <person name="Lucas S.M."/>
            <person name="Robertson H.M."/>
            <person name="Bork P."/>
            <person name="Koonin E.V."/>
            <person name="Zdobnov E.M."/>
            <person name="Grigoriev I.V."/>
            <person name="Lynch M."/>
            <person name="Boore J.L."/>
        </authorList>
    </citation>
    <scope>NUCLEOTIDE SEQUENCE [LARGE SCALE GENOMIC DNA]</scope>
</reference>
<evidence type="ECO:0000256" key="6">
    <source>
        <dbReference type="PROSITE-ProRule" id="PRU00108"/>
    </source>
</evidence>
<gene>
    <name evidence="9" type="ORF">DAPPUDRAFT_325540</name>
</gene>
<keyword evidence="5" id="KW-0804">Transcription</keyword>
<keyword evidence="6 7" id="KW-0238">DNA-binding</keyword>
<protein>
    <recommendedName>
        <fullName evidence="8">Homeobox domain-containing protein</fullName>
    </recommendedName>
</protein>
<dbReference type="HOGENOM" id="CLU_1724172_0_0_1"/>
<keyword evidence="3" id="KW-0217">Developmental protein</keyword>
<dbReference type="OrthoDB" id="6159439at2759"/>
<evidence type="ECO:0000313" key="10">
    <source>
        <dbReference type="Proteomes" id="UP000000305"/>
    </source>
</evidence>
<proteinExistence type="inferred from homology"/>
<organism evidence="9 10">
    <name type="scientific">Daphnia pulex</name>
    <name type="common">Water flea</name>
    <dbReference type="NCBI Taxonomy" id="6669"/>
    <lineage>
        <taxon>Eukaryota</taxon>
        <taxon>Metazoa</taxon>
        <taxon>Ecdysozoa</taxon>
        <taxon>Arthropoda</taxon>
        <taxon>Crustacea</taxon>
        <taxon>Branchiopoda</taxon>
        <taxon>Diplostraca</taxon>
        <taxon>Cladocera</taxon>
        <taxon>Anomopoda</taxon>
        <taxon>Daphniidae</taxon>
        <taxon>Daphnia</taxon>
    </lineage>
</organism>
<dbReference type="eggNOG" id="ENOG502SDED">
    <property type="taxonomic scope" value="Eukaryota"/>
</dbReference>
<accession>E9H523</accession>
<dbReference type="PhylomeDB" id="E9H523"/>
<dbReference type="PROSITE" id="PS50071">
    <property type="entry name" value="HOMEOBOX_2"/>
    <property type="match status" value="1"/>
</dbReference>
<dbReference type="SUPFAM" id="SSF46689">
    <property type="entry name" value="Homeodomain-like"/>
    <property type="match status" value="1"/>
</dbReference>
<dbReference type="PANTHER" id="PTHR45804">
    <property type="entry name" value="SEGMENTATION PROTEIN FUSHI TARAZU-LIKE PROTEIN"/>
    <property type="match status" value="1"/>
</dbReference>
<dbReference type="Pfam" id="PF00046">
    <property type="entry name" value="Homeodomain"/>
    <property type="match status" value="1"/>
</dbReference>
<dbReference type="GO" id="GO:0005634">
    <property type="term" value="C:nucleus"/>
    <property type="evidence" value="ECO:0007669"/>
    <property type="project" value="UniProtKB-SubCell"/>
</dbReference>
<dbReference type="EMBL" id="GL732592">
    <property type="protein sequence ID" value="EFX73248.1"/>
    <property type="molecule type" value="Genomic_DNA"/>
</dbReference>
<dbReference type="Proteomes" id="UP000000305">
    <property type="component" value="Unassembled WGS sequence"/>
</dbReference>
<dbReference type="KEGG" id="dpx:DAPPUDRAFT_325540"/>
<name>E9H523_DAPPU</name>
<evidence type="ECO:0000256" key="2">
    <source>
        <dbReference type="ARBA" id="ARBA00006317"/>
    </source>
</evidence>
<dbReference type="PANTHER" id="PTHR45804:SF7">
    <property type="entry name" value="HOMEOBOX DOMAIN-CONTAINING PROTEIN"/>
    <property type="match status" value="1"/>
</dbReference>
<evidence type="ECO:0000259" key="8">
    <source>
        <dbReference type="PROSITE" id="PS50071"/>
    </source>
</evidence>
<evidence type="ECO:0000256" key="5">
    <source>
        <dbReference type="ARBA" id="ARBA00023163"/>
    </source>
</evidence>
<evidence type="ECO:0000256" key="1">
    <source>
        <dbReference type="ARBA" id="ARBA00004123"/>
    </source>
</evidence>
<evidence type="ECO:0000256" key="4">
    <source>
        <dbReference type="ARBA" id="ARBA00023015"/>
    </source>
</evidence>
<sequence>MASYDYCLVDYTAKSSRSGWQRHFYDEVQLELLDAEFARDSFPNREGRRRITQLIGVSEKSIMVWLFILVISESSPTCPSTWNFTSRQPRLQLTKQIANIVDHRITLVNANKILTFRLTSLLLDSILVLKFFTPVANQQLNVRAINIVSTSI</sequence>
<dbReference type="InterPro" id="IPR009057">
    <property type="entry name" value="Homeodomain-like_sf"/>
</dbReference>
<feature type="domain" description="Homeobox" evidence="8">
    <location>
        <begin position="16"/>
        <end position="66"/>
    </location>
</feature>
<comment type="subcellular location">
    <subcellularLocation>
        <location evidence="1 6 7">Nucleus</location>
    </subcellularLocation>
</comment>
<dbReference type="GO" id="GO:0003677">
    <property type="term" value="F:DNA binding"/>
    <property type="evidence" value="ECO:0007669"/>
    <property type="project" value="UniProtKB-UniRule"/>
</dbReference>
<comment type="similarity">
    <text evidence="2">Belongs to the Abd-B homeobox family.</text>
</comment>
<evidence type="ECO:0000256" key="7">
    <source>
        <dbReference type="RuleBase" id="RU000682"/>
    </source>
</evidence>
<dbReference type="InterPro" id="IPR051003">
    <property type="entry name" value="AP_axis_regulatory_Homeobox"/>
</dbReference>
<evidence type="ECO:0000256" key="3">
    <source>
        <dbReference type="ARBA" id="ARBA00022473"/>
    </source>
</evidence>
<keyword evidence="6 7" id="KW-0539">Nucleus</keyword>
<keyword evidence="10" id="KW-1185">Reference proteome</keyword>
<dbReference type="InterPro" id="IPR001356">
    <property type="entry name" value="HD"/>
</dbReference>
<evidence type="ECO:0000313" key="9">
    <source>
        <dbReference type="EMBL" id="EFX73248.1"/>
    </source>
</evidence>
<keyword evidence="4" id="KW-0805">Transcription regulation</keyword>
<feature type="DNA-binding region" description="Homeobox" evidence="6">
    <location>
        <begin position="18"/>
        <end position="67"/>
    </location>
</feature>
<keyword evidence="6 7" id="KW-0371">Homeobox</keyword>
<dbReference type="Gene3D" id="1.10.10.60">
    <property type="entry name" value="Homeodomain-like"/>
    <property type="match status" value="1"/>
</dbReference>